<proteinExistence type="predicted"/>
<reference evidence="3 4" key="1">
    <citation type="submission" date="2020-08" db="EMBL/GenBank/DDBJ databases">
        <title>Sequencing the genomes of 1000 actinobacteria strains.</title>
        <authorList>
            <person name="Klenk H.-P."/>
        </authorList>
    </citation>
    <scope>NUCLEOTIDE SEQUENCE [LARGE SCALE GENOMIC DNA]</scope>
    <source>
        <strain evidence="3 4">DSM 44230</strain>
    </source>
</reference>
<evidence type="ECO:0000313" key="4">
    <source>
        <dbReference type="Proteomes" id="UP000533598"/>
    </source>
</evidence>
<sequence length="265" mass="29025">MTAPQPGSALLPRKHRSLAHGVERAEPGEVYALTVTGGVRMSPLDGRQVSFGRNRPDVDVCVGEDDVQVSRRHGLLTRRFGQWWVGNTGRLPIRFPGALLLCGGEDEVPLTEGYTPLFIRGARNREHLLEVYVAGADGGRPAPKHGEPTRPPRTWVLRPEEKLMLVVLGQRYLLHDARPQPMSRQHTAEVLATLQPRAGWTLKRVEHMVTEVRARLSAGGVAGLTKAEVGEPVGNALNDNLLRELVLSTTLVPPDLGLMDDPSPL</sequence>
<evidence type="ECO:0000313" key="3">
    <source>
        <dbReference type="EMBL" id="MBB4680506.1"/>
    </source>
</evidence>
<organism evidence="3 4">
    <name type="scientific">Crossiella cryophila</name>
    <dbReference type="NCBI Taxonomy" id="43355"/>
    <lineage>
        <taxon>Bacteria</taxon>
        <taxon>Bacillati</taxon>
        <taxon>Actinomycetota</taxon>
        <taxon>Actinomycetes</taxon>
        <taxon>Pseudonocardiales</taxon>
        <taxon>Pseudonocardiaceae</taxon>
        <taxon>Crossiella</taxon>
    </lineage>
</organism>
<feature type="domain" description="FHA" evidence="2">
    <location>
        <begin position="49"/>
        <end position="76"/>
    </location>
</feature>
<dbReference type="InterPro" id="IPR008984">
    <property type="entry name" value="SMAD_FHA_dom_sf"/>
</dbReference>
<accession>A0A7W7CIQ7</accession>
<dbReference type="Gene3D" id="2.60.200.20">
    <property type="match status" value="1"/>
</dbReference>
<dbReference type="PROSITE" id="PS50006">
    <property type="entry name" value="FHA_DOMAIN"/>
    <property type="match status" value="1"/>
</dbReference>
<dbReference type="SUPFAM" id="SSF49879">
    <property type="entry name" value="SMAD/FHA domain"/>
    <property type="match status" value="1"/>
</dbReference>
<protein>
    <recommendedName>
        <fullName evidence="2">FHA domain-containing protein</fullName>
    </recommendedName>
</protein>
<dbReference type="AlphaFoldDB" id="A0A7W7CIQ7"/>
<dbReference type="InterPro" id="IPR000253">
    <property type="entry name" value="FHA_dom"/>
</dbReference>
<dbReference type="EMBL" id="JACHMH010000001">
    <property type="protein sequence ID" value="MBB4680506.1"/>
    <property type="molecule type" value="Genomic_DNA"/>
</dbReference>
<gene>
    <name evidence="3" type="ORF">HNR67_006624</name>
</gene>
<evidence type="ECO:0000259" key="2">
    <source>
        <dbReference type="PROSITE" id="PS50006"/>
    </source>
</evidence>
<name>A0A7W7CIQ7_9PSEU</name>
<keyword evidence="4" id="KW-1185">Reference proteome</keyword>
<evidence type="ECO:0000256" key="1">
    <source>
        <dbReference type="ARBA" id="ARBA00022553"/>
    </source>
</evidence>
<dbReference type="RefSeq" id="WP_185006376.1">
    <property type="nucleotide sequence ID" value="NZ_BAAAUI010000005.1"/>
</dbReference>
<keyword evidence="1" id="KW-0597">Phosphoprotein</keyword>
<comment type="caution">
    <text evidence="3">The sequence shown here is derived from an EMBL/GenBank/DDBJ whole genome shotgun (WGS) entry which is preliminary data.</text>
</comment>
<dbReference type="Proteomes" id="UP000533598">
    <property type="component" value="Unassembled WGS sequence"/>
</dbReference>